<dbReference type="GO" id="GO:0003677">
    <property type="term" value="F:DNA binding"/>
    <property type="evidence" value="ECO:0007669"/>
    <property type="project" value="UniProtKB-KW"/>
</dbReference>
<dbReference type="RefSeq" id="WP_192534228.1">
    <property type="nucleotide sequence ID" value="NZ_JACZHT010000004.1"/>
</dbReference>
<dbReference type="InterPro" id="IPR044946">
    <property type="entry name" value="Restrct_endonuc_typeI_TRD_sf"/>
</dbReference>
<dbReference type="InterPro" id="IPR051212">
    <property type="entry name" value="Type-I_RE_S_subunit"/>
</dbReference>
<name>A0A8J6YM76_9PROT</name>
<keyword evidence="5" id="KW-0378">Hydrolase</keyword>
<evidence type="ECO:0000259" key="4">
    <source>
        <dbReference type="Pfam" id="PF01420"/>
    </source>
</evidence>
<evidence type="ECO:0000256" key="1">
    <source>
        <dbReference type="ARBA" id="ARBA00010923"/>
    </source>
</evidence>
<dbReference type="GO" id="GO:0009307">
    <property type="term" value="P:DNA restriction-modification system"/>
    <property type="evidence" value="ECO:0007669"/>
    <property type="project" value="UniProtKB-KW"/>
</dbReference>
<keyword evidence="3" id="KW-0238">DNA-binding</keyword>
<dbReference type="Proteomes" id="UP000631034">
    <property type="component" value="Unassembled WGS sequence"/>
</dbReference>
<dbReference type="Gene3D" id="3.90.220.20">
    <property type="entry name" value="DNA methylase specificity domains"/>
    <property type="match status" value="2"/>
</dbReference>
<comment type="similarity">
    <text evidence="1">Belongs to the type-I restriction system S methylase family.</text>
</comment>
<accession>A0A8J6YM76</accession>
<evidence type="ECO:0000313" key="5">
    <source>
        <dbReference type="EMBL" id="MBE1237213.1"/>
    </source>
</evidence>
<dbReference type="EMBL" id="JACZHT010000004">
    <property type="protein sequence ID" value="MBE1237213.1"/>
    <property type="molecule type" value="Genomic_DNA"/>
</dbReference>
<gene>
    <name evidence="5" type="ORF">IHV25_06080</name>
</gene>
<keyword evidence="5" id="KW-0255">Endonuclease</keyword>
<feature type="domain" description="Type I restriction modification DNA specificity" evidence="4">
    <location>
        <begin position="84"/>
        <end position="183"/>
    </location>
</feature>
<proteinExistence type="inferred from homology"/>
<dbReference type="SUPFAM" id="SSF116734">
    <property type="entry name" value="DNA methylase specificity domain"/>
    <property type="match status" value="2"/>
</dbReference>
<evidence type="ECO:0000256" key="3">
    <source>
        <dbReference type="ARBA" id="ARBA00023125"/>
    </source>
</evidence>
<keyword evidence="5" id="KW-0540">Nuclease</keyword>
<dbReference type="AlphaFoldDB" id="A0A8J6YM76"/>
<protein>
    <submittedName>
        <fullName evidence="5">Restriction endonuclease subunit S</fullName>
    </submittedName>
</protein>
<organism evidence="5 6">
    <name type="scientific">Phaeovibrio sulfidiphilus</name>
    <dbReference type="NCBI Taxonomy" id="1220600"/>
    <lineage>
        <taxon>Bacteria</taxon>
        <taxon>Pseudomonadati</taxon>
        <taxon>Pseudomonadota</taxon>
        <taxon>Alphaproteobacteria</taxon>
        <taxon>Rhodospirillales</taxon>
        <taxon>Rhodospirillaceae</taxon>
        <taxon>Phaeovibrio</taxon>
    </lineage>
</organism>
<dbReference type="CDD" id="cd17261">
    <property type="entry name" value="RMtype1_S_EcoKI-TRD2-CR2_like"/>
    <property type="match status" value="1"/>
</dbReference>
<sequence>MSKELPSGWVFAPIYDTFAPLADGKILHQGWSPQCERQPADNDQQWAALKTTAIQYGFFDGRHNKKLPDHLEPRPHLEVRTGDILLTCAGPRERCGVSCLVKEARPKLMISGKMYRFRANDELVSPSYLSAFLRCTQSKEQIDEMKTGISESGMNLTRARFSQIQVPIPPRKEQERITRTINSASERLSRARDELAHIPKLIDRYRQAVLKSAFRGDLTADWRNGEGPKWREVEALRLFDEGPTNGYSPKAAADAAGTKSLKLSATTTGTFILNDQTTKRLLEEVSPEAKFWLRPGDILIQRANSLEYVGATAIFDGPAGQYIYPDLMMRVRIASPTTRLFFWRYMNSPSARNWLKDRATGTAGNMPKISGTLLKVLPVPLPPEEEQAEIVSRIEQRFAAIETIANEFRQAVKHVDRLDQSILDKAFSGRLVTQDPTDEPASTLLERIQAARAAAPKVKQGRSKTVE</sequence>
<feature type="domain" description="Type I restriction modification DNA specificity" evidence="4">
    <location>
        <begin position="296"/>
        <end position="405"/>
    </location>
</feature>
<comment type="caution">
    <text evidence="5">The sequence shown here is derived from an EMBL/GenBank/DDBJ whole genome shotgun (WGS) entry which is preliminary data.</text>
</comment>
<evidence type="ECO:0000256" key="2">
    <source>
        <dbReference type="ARBA" id="ARBA00022747"/>
    </source>
</evidence>
<evidence type="ECO:0000313" key="6">
    <source>
        <dbReference type="Proteomes" id="UP000631034"/>
    </source>
</evidence>
<dbReference type="Pfam" id="PF01420">
    <property type="entry name" value="Methylase_S"/>
    <property type="match status" value="2"/>
</dbReference>
<keyword evidence="6" id="KW-1185">Reference proteome</keyword>
<dbReference type="InterPro" id="IPR000055">
    <property type="entry name" value="Restrct_endonuc_typeI_TRD"/>
</dbReference>
<keyword evidence="2" id="KW-0680">Restriction system</keyword>
<dbReference type="PANTHER" id="PTHR43140">
    <property type="entry name" value="TYPE-1 RESTRICTION ENZYME ECOKI SPECIFICITY PROTEIN"/>
    <property type="match status" value="1"/>
</dbReference>
<dbReference type="GO" id="GO:0004519">
    <property type="term" value="F:endonuclease activity"/>
    <property type="evidence" value="ECO:0007669"/>
    <property type="project" value="UniProtKB-KW"/>
</dbReference>
<dbReference type="PANTHER" id="PTHR43140:SF1">
    <property type="entry name" value="TYPE I RESTRICTION ENZYME ECOKI SPECIFICITY SUBUNIT"/>
    <property type="match status" value="1"/>
</dbReference>
<reference evidence="5" key="1">
    <citation type="submission" date="2020-10" db="EMBL/GenBank/DDBJ databases">
        <title>Genome sequence of the unusual species of purple photosynthetic bacteria, Phaeovibrio sulfidiphilus DSM 23193, type strain.</title>
        <authorList>
            <person name="Kyndt J.A."/>
            <person name="Meyer T.E."/>
        </authorList>
    </citation>
    <scope>NUCLEOTIDE SEQUENCE</scope>
    <source>
        <strain evidence="5">DSM 23193</strain>
    </source>
</reference>